<dbReference type="SUPFAM" id="SSF48264">
    <property type="entry name" value="Cytochrome P450"/>
    <property type="match status" value="1"/>
</dbReference>
<gene>
    <name evidence="13" type="ORF">RJ641_032250</name>
</gene>
<evidence type="ECO:0000256" key="1">
    <source>
        <dbReference type="ARBA" id="ARBA00001971"/>
    </source>
</evidence>
<dbReference type="InterPro" id="IPR001128">
    <property type="entry name" value="Cyt_P450"/>
</dbReference>
<comment type="cofactor">
    <cofactor evidence="1 11">
        <name>heme</name>
        <dbReference type="ChEBI" id="CHEBI:30413"/>
    </cofactor>
</comment>
<evidence type="ECO:0000256" key="3">
    <source>
        <dbReference type="ARBA" id="ARBA00022617"/>
    </source>
</evidence>
<dbReference type="GO" id="GO:0005506">
    <property type="term" value="F:iron ion binding"/>
    <property type="evidence" value="ECO:0007669"/>
    <property type="project" value="InterPro"/>
</dbReference>
<evidence type="ECO:0000256" key="10">
    <source>
        <dbReference type="ARBA" id="ARBA00023136"/>
    </source>
</evidence>
<dbReference type="PANTHER" id="PTHR47947:SF26">
    <property type="entry name" value="CYTOCHROME P450"/>
    <property type="match status" value="1"/>
</dbReference>
<dbReference type="GO" id="GO:0016020">
    <property type="term" value="C:membrane"/>
    <property type="evidence" value="ECO:0007669"/>
    <property type="project" value="UniProtKB-SubCell"/>
</dbReference>
<dbReference type="InterPro" id="IPR036396">
    <property type="entry name" value="Cyt_P450_sf"/>
</dbReference>
<organism evidence="13 14">
    <name type="scientific">Dillenia turbinata</name>
    <dbReference type="NCBI Taxonomy" id="194707"/>
    <lineage>
        <taxon>Eukaryota</taxon>
        <taxon>Viridiplantae</taxon>
        <taxon>Streptophyta</taxon>
        <taxon>Embryophyta</taxon>
        <taxon>Tracheophyta</taxon>
        <taxon>Spermatophyta</taxon>
        <taxon>Magnoliopsida</taxon>
        <taxon>eudicotyledons</taxon>
        <taxon>Gunneridae</taxon>
        <taxon>Pentapetalae</taxon>
        <taxon>Dilleniales</taxon>
        <taxon>Dilleniaceae</taxon>
        <taxon>Dillenia</taxon>
    </lineage>
</organism>
<dbReference type="Gene3D" id="1.10.630.10">
    <property type="entry name" value="Cytochrome P450"/>
    <property type="match status" value="1"/>
</dbReference>
<dbReference type="InterPro" id="IPR002401">
    <property type="entry name" value="Cyt_P450_E_grp-I"/>
</dbReference>
<dbReference type="GO" id="GO:0016705">
    <property type="term" value="F:oxidoreductase activity, acting on paired donors, with incorporation or reduction of molecular oxygen"/>
    <property type="evidence" value="ECO:0007669"/>
    <property type="project" value="InterPro"/>
</dbReference>
<comment type="similarity">
    <text evidence="12">Belongs to the cytochrome P450 family.</text>
</comment>
<keyword evidence="6" id="KW-1133">Transmembrane helix</keyword>
<keyword evidence="5 11" id="KW-0479">Metal-binding</keyword>
<keyword evidence="9 12" id="KW-0503">Monooxygenase</keyword>
<evidence type="ECO:0000313" key="14">
    <source>
        <dbReference type="Proteomes" id="UP001370490"/>
    </source>
</evidence>
<evidence type="ECO:0000256" key="9">
    <source>
        <dbReference type="ARBA" id="ARBA00023033"/>
    </source>
</evidence>
<accession>A0AAN8W440</accession>
<evidence type="ECO:0000256" key="7">
    <source>
        <dbReference type="ARBA" id="ARBA00023002"/>
    </source>
</evidence>
<dbReference type="PRINTS" id="PR00463">
    <property type="entry name" value="EP450I"/>
</dbReference>
<protein>
    <submittedName>
        <fullName evidence="13">Cytochrome P450</fullName>
    </submittedName>
</protein>
<dbReference type="PRINTS" id="PR00385">
    <property type="entry name" value="P450"/>
</dbReference>
<dbReference type="EMBL" id="JBAMMX010000006">
    <property type="protein sequence ID" value="KAK6938742.1"/>
    <property type="molecule type" value="Genomic_DNA"/>
</dbReference>
<keyword evidence="7 12" id="KW-0560">Oxidoreductase</keyword>
<dbReference type="GO" id="GO:0020037">
    <property type="term" value="F:heme binding"/>
    <property type="evidence" value="ECO:0007669"/>
    <property type="project" value="InterPro"/>
</dbReference>
<dbReference type="InterPro" id="IPR017972">
    <property type="entry name" value="Cyt_P450_CS"/>
</dbReference>
<keyword evidence="3 11" id="KW-0349">Heme</keyword>
<dbReference type="Proteomes" id="UP001370490">
    <property type="component" value="Unassembled WGS sequence"/>
</dbReference>
<dbReference type="GO" id="GO:0004497">
    <property type="term" value="F:monooxygenase activity"/>
    <property type="evidence" value="ECO:0007669"/>
    <property type="project" value="UniProtKB-KW"/>
</dbReference>
<evidence type="ECO:0000256" key="8">
    <source>
        <dbReference type="ARBA" id="ARBA00023004"/>
    </source>
</evidence>
<feature type="binding site" description="axial binding residue" evidence="11">
    <location>
        <position position="152"/>
    </location>
    <ligand>
        <name>heme</name>
        <dbReference type="ChEBI" id="CHEBI:30413"/>
    </ligand>
    <ligandPart>
        <name>Fe</name>
        <dbReference type="ChEBI" id="CHEBI:18248"/>
    </ligandPart>
</feature>
<evidence type="ECO:0000256" key="12">
    <source>
        <dbReference type="RuleBase" id="RU000461"/>
    </source>
</evidence>
<dbReference type="AlphaFoldDB" id="A0AAN8W440"/>
<reference evidence="13 14" key="1">
    <citation type="submission" date="2023-12" db="EMBL/GenBank/DDBJ databases">
        <title>A high-quality genome assembly for Dillenia turbinata (Dilleniales).</title>
        <authorList>
            <person name="Chanderbali A."/>
        </authorList>
    </citation>
    <scope>NUCLEOTIDE SEQUENCE [LARGE SCALE GENOMIC DNA]</scope>
    <source>
        <strain evidence="13">LSX21</strain>
        <tissue evidence="13">Leaf</tissue>
    </source>
</reference>
<evidence type="ECO:0000256" key="4">
    <source>
        <dbReference type="ARBA" id="ARBA00022692"/>
    </source>
</evidence>
<dbReference type="Pfam" id="PF00067">
    <property type="entry name" value="p450"/>
    <property type="match status" value="1"/>
</dbReference>
<keyword evidence="8 11" id="KW-0408">Iron</keyword>
<evidence type="ECO:0000256" key="11">
    <source>
        <dbReference type="PIRSR" id="PIRSR602401-1"/>
    </source>
</evidence>
<dbReference type="InterPro" id="IPR050651">
    <property type="entry name" value="Plant_Cytochrome_P450_Monoox"/>
</dbReference>
<comment type="subcellular location">
    <subcellularLocation>
        <location evidence="2">Membrane</location>
    </subcellularLocation>
</comment>
<evidence type="ECO:0000256" key="5">
    <source>
        <dbReference type="ARBA" id="ARBA00022723"/>
    </source>
</evidence>
<keyword evidence="10" id="KW-0472">Membrane</keyword>
<dbReference type="PANTHER" id="PTHR47947">
    <property type="entry name" value="CYTOCHROME P450 82C3-RELATED"/>
    <property type="match status" value="1"/>
</dbReference>
<proteinExistence type="inferred from homology"/>
<evidence type="ECO:0000256" key="6">
    <source>
        <dbReference type="ARBA" id="ARBA00022989"/>
    </source>
</evidence>
<evidence type="ECO:0000256" key="2">
    <source>
        <dbReference type="ARBA" id="ARBA00004370"/>
    </source>
</evidence>
<name>A0AAN8W440_9MAGN</name>
<keyword evidence="4" id="KW-0812">Transmembrane</keyword>
<keyword evidence="14" id="KW-1185">Reference proteome</keyword>
<evidence type="ECO:0000313" key="13">
    <source>
        <dbReference type="EMBL" id="KAK6938742.1"/>
    </source>
</evidence>
<sequence>MFLGVPQTLILGGTDTTTVTLTWAVSLLLNNPQTLKKAQEELDNVVGRDRQVTQADIKNLVYIQAILKETLRLYPPAPLLIREATEDSTVRGYNIPTGTHLFINLYKIHRDPKAWPEPLEFRPERFLTTHKHIDIRGQHFELIPFGSGRRVCPGITFAIQVFQYTLATFLHGFNIKTPSNEPVDMSESFAVTNLKTSPLDVLVTPRLPAHLY</sequence>
<comment type="caution">
    <text evidence="13">The sequence shown here is derived from an EMBL/GenBank/DDBJ whole genome shotgun (WGS) entry which is preliminary data.</text>
</comment>
<dbReference type="PROSITE" id="PS00086">
    <property type="entry name" value="CYTOCHROME_P450"/>
    <property type="match status" value="1"/>
</dbReference>